<organism evidence="3 4">
    <name type="scientific">Aquicella lusitana</name>
    <dbReference type="NCBI Taxonomy" id="254246"/>
    <lineage>
        <taxon>Bacteria</taxon>
        <taxon>Pseudomonadati</taxon>
        <taxon>Pseudomonadota</taxon>
        <taxon>Gammaproteobacteria</taxon>
        <taxon>Legionellales</taxon>
        <taxon>Coxiellaceae</taxon>
        <taxon>Aquicella</taxon>
    </lineage>
</organism>
<proteinExistence type="predicted"/>
<feature type="signal peptide" evidence="2">
    <location>
        <begin position="1"/>
        <end position="24"/>
    </location>
</feature>
<evidence type="ECO:0000313" key="4">
    <source>
        <dbReference type="Proteomes" id="UP000254720"/>
    </source>
</evidence>
<protein>
    <submittedName>
        <fullName evidence="3">Uncharacterized protein</fullName>
    </submittedName>
</protein>
<evidence type="ECO:0000313" key="3">
    <source>
        <dbReference type="EMBL" id="RDI42833.1"/>
    </source>
</evidence>
<keyword evidence="2" id="KW-0732">Signal</keyword>
<evidence type="ECO:0000256" key="2">
    <source>
        <dbReference type="SAM" id="SignalP"/>
    </source>
</evidence>
<evidence type="ECO:0000256" key="1">
    <source>
        <dbReference type="SAM" id="MobiDB-lite"/>
    </source>
</evidence>
<dbReference type="NCBIfam" id="NF033652">
    <property type="entry name" value="LbtU_sider_porin"/>
    <property type="match status" value="1"/>
</dbReference>
<dbReference type="RefSeq" id="WP_114834496.1">
    <property type="nucleotide sequence ID" value="NZ_LR699114.1"/>
</dbReference>
<feature type="compositionally biased region" description="Polar residues" evidence="1">
    <location>
        <begin position="110"/>
        <end position="121"/>
    </location>
</feature>
<name>A0A370GLQ7_9COXI</name>
<dbReference type="AlphaFoldDB" id="A0A370GLQ7"/>
<accession>A0A370GLQ7</accession>
<dbReference type="EMBL" id="QQAX01000012">
    <property type="protein sequence ID" value="RDI42833.1"/>
    <property type="molecule type" value="Genomic_DNA"/>
</dbReference>
<dbReference type="OrthoDB" id="5417572at2"/>
<feature type="chain" id="PRO_5016804248" evidence="2">
    <location>
        <begin position="25"/>
        <end position="567"/>
    </location>
</feature>
<keyword evidence="4" id="KW-1185">Reference proteome</keyword>
<sequence>MKAHLRPFAVALCLAGFTAVPALAATSGTGNIDNAQIEKLSSQTRLLLAEVSRLQKEVKYLKNHTNSTTATNSTYTRPKAAKVLASNQRTRSASTATNTTSTNTASTATKHLQTAPDEQTLPTAARLTGKDIFRLIAEQKEYLPFDLDVPGQAFVSTGPYVGVPIQFAGSDLVINSPSVNTDTQLLGIRKSIHRQLVAMGGQLFKEPYHSHLLLSGVVEGQANYTNTGGAPSTTNIDVTNVSLDAFFLGPSDWTLGFIEFSYDNSPPSGSVFSSTNQYTVANSRVYVNKAFITIGDLAESPLYGSFGQFYVPFGRYSSVMVSDLLTKVLTRTKARSILMGLQQQGENAFYGSAYIFRGDSHAASVDKVNNGGVNVGLKFKQANMSGDIGAGVIGNIADSGGMQNGTGFANFEQIVHRVPGYNLRGIFSFLQHYDIIAEYVGASTSFNPNDMSFKGSGAKPWAFDTEFAYSFYILDNKPSSIGIGYQQSHEALALGLPLARYSVVFNTSIWRNTLQSLELRHDRNYAASSTANGPIGAASTPGACTAAACTGTGKSDNAITAQFDYYF</sequence>
<gene>
    <name evidence="3" type="ORF">C8D86_11230</name>
</gene>
<feature type="region of interest" description="Disordered" evidence="1">
    <location>
        <begin position="85"/>
        <end position="121"/>
    </location>
</feature>
<reference evidence="3 4" key="1">
    <citation type="submission" date="2018-07" db="EMBL/GenBank/DDBJ databases">
        <title>Genomic Encyclopedia of Type Strains, Phase IV (KMG-IV): sequencing the most valuable type-strain genomes for metagenomic binning, comparative biology and taxonomic classification.</title>
        <authorList>
            <person name="Goeker M."/>
        </authorList>
    </citation>
    <scope>NUCLEOTIDE SEQUENCE [LARGE SCALE GENOMIC DNA]</scope>
    <source>
        <strain evidence="3 4">DSM 16500</strain>
    </source>
</reference>
<feature type="compositionally biased region" description="Low complexity" evidence="1">
    <location>
        <begin position="89"/>
        <end position="109"/>
    </location>
</feature>
<comment type="caution">
    <text evidence="3">The sequence shown here is derived from an EMBL/GenBank/DDBJ whole genome shotgun (WGS) entry which is preliminary data.</text>
</comment>
<dbReference type="Proteomes" id="UP000254720">
    <property type="component" value="Unassembled WGS sequence"/>
</dbReference>